<dbReference type="Proteomes" id="UP001152888">
    <property type="component" value="Unassembled WGS sequence"/>
</dbReference>
<evidence type="ECO:0000313" key="1">
    <source>
        <dbReference type="EMBL" id="CAH2005663.1"/>
    </source>
</evidence>
<protein>
    <submittedName>
        <fullName evidence="1">Uncharacterized protein</fullName>
    </submittedName>
</protein>
<proteinExistence type="predicted"/>
<dbReference type="EMBL" id="CAKOFQ010007652">
    <property type="protein sequence ID" value="CAH2005663.1"/>
    <property type="molecule type" value="Genomic_DNA"/>
</dbReference>
<gene>
    <name evidence="1" type="ORF">ACAOBT_LOCUS28672</name>
</gene>
<organism evidence="1 2">
    <name type="scientific">Acanthoscelides obtectus</name>
    <name type="common">Bean weevil</name>
    <name type="synonym">Bruchus obtectus</name>
    <dbReference type="NCBI Taxonomy" id="200917"/>
    <lineage>
        <taxon>Eukaryota</taxon>
        <taxon>Metazoa</taxon>
        <taxon>Ecdysozoa</taxon>
        <taxon>Arthropoda</taxon>
        <taxon>Hexapoda</taxon>
        <taxon>Insecta</taxon>
        <taxon>Pterygota</taxon>
        <taxon>Neoptera</taxon>
        <taxon>Endopterygota</taxon>
        <taxon>Coleoptera</taxon>
        <taxon>Polyphaga</taxon>
        <taxon>Cucujiformia</taxon>
        <taxon>Chrysomeloidea</taxon>
        <taxon>Chrysomelidae</taxon>
        <taxon>Bruchinae</taxon>
        <taxon>Bruchini</taxon>
        <taxon>Acanthoscelides</taxon>
    </lineage>
</organism>
<keyword evidence="2" id="KW-1185">Reference proteome</keyword>
<name>A0A9P0LU82_ACAOB</name>
<reference evidence="1" key="1">
    <citation type="submission" date="2022-03" db="EMBL/GenBank/DDBJ databases">
        <authorList>
            <person name="Sayadi A."/>
        </authorList>
    </citation>
    <scope>NUCLEOTIDE SEQUENCE</scope>
</reference>
<evidence type="ECO:0000313" key="2">
    <source>
        <dbReference type="Proteomes" id="UP001152888"/>
    </source>
</evidence>
<comment type="caution">
    <text evidence="1">The sequence shown here is derived from an EMBL/GenBank/DDBJ whole genome shotgun (WGS) entry which is preliminary data.</text>
</comment>
<accession>A0A9P0LU82</accession>
<sequence>MQTTGSLKRQR</sequence>